<accession>A0A803LYF8</accession>
<dbReference type="AlphaFoldDB" id="A0A803LYF8"/>
<dbReference type="PANTHER" id="PTHR11538">
    <property type="entry name" value="PHENYLALANYL-TRNA SYNTHETASE"/>
    <property type="match status" value="1"/>
</dbReference>
<dbReference type="GO" id="GO:0070475">
    <property type="term" value="P:rRNA base methylation"/>
    <property type="evidence" value="ECO:0007669"/>
    <property type="project" value="InterPro"/>
</dbReference>
<keyword evidence="3" id="KW-1185">Reference proteome</keyword>
<sequence>MGQISSNLWSWICPKSRNETQRKDLLSNNHQTYYVDQNNQLESHYYINISDHFQPVSESRAGIPWNNDDDDYNLDSSPAPHVVFDLISESNEESVVDYVYDQVIAEIVQKVLSKIGVGKIGPYTSDQWVLLVGEGDFSFSASLAVAFGTSASNIIATSLNHEDFLTKNYRKFPNNKAELETRGSVVLHGVDATKMVNHPFVGSMMFDRVIFNFPHAGKFGKGDYELRMHQKLISGFLQNAKKMIGEDGEIHITSKSSRFYRRWDIPKLGSDQGLYLIQAVKFKRLEYPGYKTKYGFRGDGNFHCNPSKTYKFGLSSK</sequence>
<reference evidence="2" key="2">
    <citation type="submission" date="2021-03" db="UniProtKB">
        <authorList>
            <consortium name="EnsemblPlants"/>
        </authorList>
    </citation>
    <scope>IDENTIFICATION</scope>
</reference>
<dbReference type="GeneID" id="110721008"/>
<dbReference type="InterPro" id="IPR019446">
    <property type="entry name" value="BMT5-like"/>
</dbReference>
<dbReference type="Gramene" id="AUR62020509-RA">
    <property type="protein sequence ID" value="AUR62020509-RA:cds"/>
    <property type="gene ID" value="AUR62020509"/>
</dbReference>
<gene>
    <name evidence="2" type="primary">LOC110721008</name>
</gene>
<dbReference type="PANTHER" id="PTHR11538:SF70">
    <property type="entry name" value="25S RRNA (URIDINE-N(3))-METHYLTRANSFERASE BMT5-LIKE DOMAIN-CONTAINING PROTEIN"/>
    <property type="match status" value="1"/>
</dbReference>
<dbReference type="GO" id="GO:0005737">
    <property type="term" value="C:cytoplasm"/>
    <property type="evidence" value="ECO:0007669"/>
    <property type="project" value="TreeGrafter"/>
</dbReference>
<dbReference type="KEGG" id="cqi:110721008"/>
<protein>
    <recommendedName>
        <fullName evidence="1">25S rRNA (uridine-N(3))-methyltransferase BMT5-like domain-containing protein</fullName>
    </recommendedName>
</protein>
<dbReference type="GO" id="GO:0070042">
    <property type="term" value="F:rRNA (uridine-N3-)-methyltransferase activity"/>
    <property type="evidence" value="ECO:0007669"/>
    <property type="project" value="InterPro"/>
</dbReference>
<feature type="domain" description="25S rRNA (uridine-N(3))-methyltransferase BMT5-like" evidence="1">
    <location>
        <begin position="130"/>
        <end position="293"/>
    </location>
</feature>
<evidence type="ECO:0000259" key="1">
    <source>
        <dbReference type="Pfam" id="PF10354"/>
    </source>
</evidence>
<dbReference type="OMA" id="NLWSWIC"/>
<dbReference type="Pfam" id="PF10354">
    <property type="entry name" value="BMT5-like"/>
    <property type="match status" value="1"/>
</dbReference>
<dbReference type="RefSeq" id="XP_021755825.1">
    <property type="nucleotide sequence ID" value="XM_021900133.1"/>
</dbReference>
<dbReference type="Proteomes" id="UP000596660">
    <property type="component" value="Unplaced"/>
</dbReference>
<organism evidence="2 3">
    <name type="scientific">Chenopodium quinoa</name>
    <name type="common">Quinoa</name>
    <dbReference type="NCBI Taxonomy" id="63459"/>
    <lineage>
        <taxon>Eukaryota</taxon>
        <taxon>Viridiplantae</taxon>
        <taxon>Streptophyta</taxon>
        <taxon>Embryophyta</taxon>
        <taxon>Tracheophyta</taxon>
        <taxon>Spermatophyta</taxon>
        <taxon>Magnoliopsida</taxon>
        <taxon>eudicotyledons</taxon>
        <taxon>Gunneridae</taxon>
        <taxon>Pentapetalae</taxon>
        <taxon>Caryophyllales</taxon>
        <taxon>Chenopodiaceae</taxon>
        <taxon>Chenopodioideae</taxon>
        <taxon>Atripliceae</taxon>
        <taxon>Chenopodium</taxon>
    </lineage>
</organism>
<name>A0A803LYF8_CHEQI</name>
<evidence type="ECO:0000313" key="2">
    <source>
        <dbReference type="EnsemblPlants" id="AUR62020509-RA:cds"/>
    </source>
</evidence>
<proteinExistence type="predicted"/>
<evidence type="ECO:0000313" key="3">
    <source>
        <dbReference type="Proteomes" id="UP000596660"/>
    </source>
</evidence>
<dbReference type="OrthoDB" id="273345at2759"/>
<reference evidence="2" key="1">
    <citation type="journal article" date="2017" name="Nature">
        <title>The genome of Chenopodium quinoa.</title>
        <authorList>
            <person name="Jarvis D.E."/>
            <person name="Ho Y.S."/>
            <person name="Lightfoot D.J."/>
            <person name="Schmoeckel S.M."/>
            <person name="Li B."/>
            <person name="Borm T.J.A."/>
            <person name="Ohyanagi H."/>
            <person name="Mineta K."/>
            <person name="Michell C.T."/>
            <person name="Saber N."/>
            <person name="Kharbatia N.M."/>
            <person name="Rupper R.R."/>
            <person name="Sharp A.R."/>
            <person name="Dally N."/>
            <person name="Boughton B.A."/>
            <person name="Woo Y.H."/>
            <person name="Gao G."/>
            <person name="Schijlen E.G.W.M."/>
            <person name="Guo X."/>
            <person name="Momin A.A."/>
            <person name="Negrao S."/>
            <person name="Al-Babili S."/>
            <person name="Gehring C."/>
            <person name="Roessner U."/>
            <person name="Jung C."/>
            <person name="Murphy K."/>
            <person name="Arold S.T."/>
            <person name="Gojobori T."/>
            <person name="van der Linden C.G."/>
            <person name="van Loo E.N."/>
            <person name="Jellen E.N."/>
            <person name="Maughan P.J."/>
            <person name="Tester M."/>
        </authorList>
    </citation>
    <scope>NUCLEOTIDE SEQUENCE [LARGE SCALE GENOMIC DNA]</scope>
    <source>
        <strain evidence="2">cv. PI 614886</strain>
    </source>
</reference>
<dbReference type="EnsemblPlants" id="AUR62020509-RA">
    <property type="protein sequence ID" value="AUR62020509-RA:cds"/>
    <property type="gene ID" value="AUR62020509"/>
</dbReference>